<dbReference type="InterPro" id="IPR051010">
    <property type="entry name" value="BCAA_transport"/>
</dbReference>
<keyword evidence="3" id="KW-0813">Transport</keyword>
<dbReference type="PANTHER" id="PTHR30483">
    <property type="entry name" value="LEUCINE-SPECIFIC-BINDING PROTEIN"/>
    <property type="match status" value="1"/>
</dbReference>
<feature type="signal peptide" evidence="4">
    <location>
        <begin position="1"/>
        <end position="21"/>
    </location>
</feature>
<name>A0A3P5X163_9RHOB</name>
<evidence type="ECO:0000256" key="1">
    <source>
        <dbReference type="ARBA" id="ARBA00010062"/>
    </source>
</evidence>
<evidence type="ECO:0000256" key="2">
    <source>
        <dbReference type="ARBA" id="ARBA00022729"/>
    </source>
</evidence>
<dbReference type="RefSeq" id="WP_124085781.1">
    <property type="nucleotide sequence ID" value="NZ_UXAW01000051.1"/>
</dbReference>
<protein>
    <recommendedName>
        <fullName evidence="5">Leucine-binding protein domain-containing protein</fullName>
    </recommendedName>
</protein>
<dbReference type="OrthoDB" id="435355at2"/>
<dbReference type="InterPro" id="IPR028081">
    <property type="entry name" value="Leu-bd"/>
</dbReference>
<dbReference type="Gene3D" id="3.40.50.2300">
    <property type="match status" value="2"/>
</dbReference>
<dbReference type="CDD" id="cd06359">
    <property type="entry name" value="PBP1_Nba-like"/>
    <property type="match status" value="1"/>
</dbReference>
<accession>A0A3P5X163</accession>
<sequence>MRKTLTSLGLLAAMSAGSAMADETVDVGLIFSLSGSGAVLGTEMQKGADLALEISGGKLGGLDARFVYEDDQRKPDVGKTAAEKLTRSEKVDFIIGPSYSNVMMAVHTPVVRSGTILISPNPAPADLAGKSCNENYFAVPFQNDQPSEALGLYLNDKGISKVFVVVPNYQAGKDVVDGFKRTFKGEIVSEIYTSLEQNDFSAEMTEIKSRAPEAVLAFMPGGLGVQFVKQYDQAGLKSQADLYTIFTVFNGVSLDAIGAAADGVYSVDQWTYDLDNAANQEFVTAYRAKYGTLPSNFAAMAYDAVRLVDGAVTAAGGIEDKDALRKAIKAASFQSVRGDFAFNNNQHPIHSMYLAKVSQDDEAGALAVKREALIVEKMVDSFAGDCGLE</sequence>
<evidence type="ECO:0000313" key="7">
    <source>
        <dbReference type="Proteomes" id="UP000277498"/>
    </source>
</evidence>
<dbReference type="GO" id="GO:0006865">
    <property type="term" value="P:amino acid transport"/>
    <property type="evidence" value="ECO:0007669"/>
    <property type="project" value="UniProtKB-KW"/>
</dbReference>
<keyword evidence="2 4" id="KW-0732">Signal</keyword>
<dbReference type="EMBL" id="UXAW01000051">
    <property type="protein sequence ID" value="VDC25040.1"/>
    <property type="molecule type" value="Genomic_DNA"/>
</dbReference>
<comment type="similarity">
    <text evidence="1">Belongs to the leucine-binding protein family.</text>
</comment>
<feature type="domain" description="Leucine-binding protein" evidence="5">
    <location>
        <begin position="24"/>
        <end position="360"/>
    </location>
</feature>
<organism evidence="6 7">
    <name type="scientific">Pseudogemmobacter humi</name>
    <dbReference type="NCBI Taxonomy" id="2483812"/>
    <lineage>
        <taxon>Bacteria</taxon>
        <taxon>Pseudomonadati</taxon>
        <taxon>Pseudomonadota</taxon>
        <taxon>Alphaproteobacteria</taxon>
        <taxon>Rhodobacterales</taxon>
        <taxon>Paracoccaceae</taxon>
        <taxon>Pseudogemmobacter</taxon>
    </lineage>
</organism>
<dbReference type="PANTHER" id="PTHR30483:SF6">
    <property type="entry name" value="PERIPLASMIC BINDING PROTEIN OF ABC TRANSPORTER FOR NATURAL AMINO ACIDS"/>
    <property type="match status" value="1"/>
</dbReference>
<dbReference type="SUPFAM" id="SSF53822">
    <property type="entry name" value="Periplasmic binding protein-like I"/>
    <property type="match status" value="1"/>
</dbReference>
<evidence type="ECO:0000256" key="3">
    <source>
        <dbReference type="ARBA" id="ARBA00022970"/>
    </source>
</evidence>
<evidence type="ECO:0000313" key="6">
    <source>
        <dbReference type="EMBL" id="VDC25040.1"/>
    </source>
</evidence>
<feature type="chain" id="PRO_5018314623" description="Leucine-binding protein domain-containing protein" evidence="4">
    <location>
        <begin position="22"/>
        <end position="389"/>
    </location>
</feature>
<dbReference type="AlphaFoldDB" id="A0A3P5X163"/>
<dbReference type="InterPro" id="IPR028082">
    <property type="entry name" value="Peripla_BP_I"/>
</dbReference>
<keyword evidence="3" id="KW-0029">Amino-acid transport</keyword>
<gene>
    <name evidence="6" type="ORF">XINFAN_01365</name>
</gene>
<proteinExistence type="inferred from homology"/>
<reference evidence="6 7" key="1">
    <citation type="submission" date="2018-11" db="EMBL/GenBank/DDBJ databases">
        <authorList>
            <person name="Criscuolo A."/>
        </authorList>
    </citation>
    <scope>NUCLEOTIDE SEQUENCE [LARGE SCALE GENOMIC DNA]</scope>
    <source>
        <strain evidence="6">ACIP111625</strain>
    </source>
</reference>
<keyword evidence="7" id="KW-1185">Reference proteome</keyword>
<evidence type="ECO:0000256" key="4">
    <source>
        <dbReference type="SAM" id="SignalP"/>
    </source>
</evidence>
<dbReference type="Pfam" id="PF13458">
    <property type="entry name" value="Peripla_BP_6"/>
    <property type="match status" value="1"/>
</dbReference>
<dbReference type="Proteomes" id="UP000277498">
    <property type="component" value="Unassembled WGS sequence"/>
</dbReference>
<evidence type="ECO:0000259" key="5">
    <source>
        <dbReference type="Pfam" id="PF13458"/>
    </source>
</evidence>